<keyword evidence="2" id="KW-0732">Signal</keyword>
<evidence type="ECO:0000313" key="4">
    <source>
        <dbReference type="Proteomes" id="UP000694044"/>
    </source>
</evidence>
<protein>
    <recommendedName>
        <fullName evidence="5">TKL protein kinase</fullName>
    </recommendedName>
</protein>
<comment type="caution">
    <text evidence="3">The sequence shown here is derived from an EMBL/GenBank/DDBJ whole genome shotgun (WGS) entry which is preliminary data.</text>
</comment>
<feature type="region of interest" description="Disordered" evidence="1">
    <location>
        <begin position="185"/>
        <end position="225"/>
    </location>
</feature>
<dbReference type="EMBL" id="JAGDFM010000184">
    <property type="protein sequence ID" value="KAG7383171.1"/>
    <property type="molecule type" value="Genomic_DNA"/>
</dbReference>
<name>A0A8T1VPY7_9STRA</name>
<evidence type="ECO:0000256" key="1">
    <source>
        <dbReference type="SAM" id="MobiDB-lite"/>
    </source>
</evidence>
<proteinExistence type="predicted"/>
<evidence type="ECO:0000256" key="2">
    <source>
        <dbReference type="SAM" id="SignalP"/>
    </source>
</evidence>
<feature type="compositionally biased region" description="Low complexity" evidence="1">
    <location>
        <begin position="187"/>
        <end position="207"/>
    </location>
</feature>
<dbReference type="Proteomes" id="UP000694044">
    <property type="component" value="Unassembled WGS sequence"/>
</dbReference>
<gene>
    <name evidence="3" type="ORF">PHYPSEUDO_003958</name>
</gene>
<organism evidence="3 4">
    <name type="scientific">Phytophthora pseudosyringae</name>
    <dbReference type="NCBI Taxonomy" id="221518"/>
    <lineage>
        <taxon>Eukaryota</taxon>
        <taxon>Sar</taxon>
        <taxon>Stramenopiles</taxon>
        <taxon>Oomycota</taxon>
        <taxon>Peronosporomycetes</taxon>
        <taxon>Peronosporales</taxon>
        <taxon>Peronosporaceae</taxon>
        <taxon>Phytophthora</taxon>
    </lineage>
</organism>
<keyword evidence="4" id="KW-1185">Reference proteome</keyword>
<reference evidence="3" key="1">
    <citation type="submission" date="2021-02" db="EMBL/GenBank/DDBJ databases">
        <authorList>
            <person name="Palmer J.M."/>
        </authorList>
    </citation>
    <scope>NUCLEOTIDE SEQUENCE</scope>
    <source>
        <strain evidence="3">SCRP734</strain>
    </source>
</reference>
<accession>A0A8T1VPY7</accession>
<feature type="signal peptide" evidence="2">
    <location>
        <begin position="1"/>
        <end position="19"/>
    </location>
</feature>
<sequence>MLHLLWLLLLQLNSPLAAAATYSIEGFYLDGVCSTSNAYQAHAVAVSDCTATACSNGGNLSSSSSSGGVVGSDVESIECSTDYVTSLINVLGGSTYVIVVRFEDENCTTLYYGYGTTELGTCEENKYQGGYSISALDADGSASIQYFSDPTCSSTYASVTANSSAVTNHECSSSNYAWYTSGGPQLASDSRGAVSTSSTSGSSGDGRNYSRGDIHEPVSAAYSGD</sequence>
<dbReference type="AlphaFoldDB" id="A0A8T1VPY7"/>
<evidence type="ECO:0008006" key="5">
    <source>
        <dbReference type="Google" id="ProtNLM"/>
    </source>
</evidence>
<feature type="chain" id="PRO_5035943492" description="TKL protein kinase" evidence="2">
    <location>
        <begin position="20"/>
        <end position="225"/>
    </location>
</feature>
<evidence type="ECO:0000313" key="3">
    <source>
        <dbReference type="EMBL" id="KAG7383171.1"/>
    </source>
</evidence>